<evidence type="ECO:0000313" key="2">
    <source>
        <dbReference type="EMBL" id="SEP32722.1"/>
    </source>
</evidence>
<feature type="compositionally biased region" description="Basic and acidic residues" evidence="1">
    <location>
        <begin position="178"/>
        <end position="192"/>
    </location>
</feature>
<name>A0A1H8WYJ6_9EURY</name>
<feature type="region of interest" description="Disordered" evidence="1">
    <location>
        <begin position="178"/>
        <end position="199"/>
    </location>
</feature>
<protein>
    <submittedName>
        <fullName evidence="2">Uncharacterized protein</fullName>
    </submittedName>
</protein>
<evidence type="ECO:0000256" key="1">
    <source>
        <dbReference type="SAM" id="MobiDB-lite"/>
    </source>
</evidence>
<reference evidence="3" key="1">
    <citation type="submission" date="2016-10" db="EMBL/GenBank/DDBJ databases">
        <authorList>
            <person name="Varghese N."/>
            <person name="Submissions S."/>
        </authorList>
    </citation>
    <scope>NUCLEOTIDE SEQUENCE [LARGE SCALE GENOMIC DNA]</scope>
    <source>
        <strain evidence="3">IBRC-M 10043</strain>
    </source>
</reference>
<organism evidence="2 3">
    <name type="scientific">Halorientalis persicus</name>
    <dbReference type="NCBI Taxonomy" id="1367881"/>
    <lineage>
        <taxon>Archaea</taxon>
        <taxon>Methanobacteriati</taxon>
        <taxon>Methanobacteriota</taxon>
        <taxon>Stenosarchaea group</taxon>
        <taxon>Halobacteria</taxon>
        <taxon>Halobacteriales</taxon>
        <taxon>Haloarculaceae</taxon>
        <taxon>Halorientalis</taxon>
    </lineage>
</organism>
<sequence length="378" mass="41814">MCVSNRMHSEMRRRNFVRTGTAILGSTVIIGNANASSLEGKDIEQYEQYCDGLINDHGQIETQKSAQIEGGSVKELQRKPQKRDVKKGRRRTKTSPSEAKQSEKEDPLEIEGQKMSALKNSSKGLSAVEKQRHEDGTKVTQVISGEDTSDITVEINGRRFSLKREKVKETLEKRMKEAKEELEKESDQEREATTQVTTSSIQAADWTGFEDWTSGQINVPVTGDTFNEAGPSHAESASSATVAGAASGYAKAWTGHSWSSNKSLIANFEGGYNASAWNALATSELTLEFFIDNSNGDQIGHTTTRKKSTFLGDYWTEESDYSENIYMEDPPDYFYVNMKAESVAAAIGTSQTAISAAEAPYGQFEGYYNLDNYTLKET</sequence>
<gene>
    <name evidence="2" type="ORF">SAMN05216388_10901</name>
</gene>
<dbReference type="AlphaFoldDB" id="A0A1H8WYJ6"/>
<feature type="region of interest" description="Disordered" evidence="1">
    <location>
        <begin position="69"/>
        <end position="137"/>
    </location>
</feature>
<keyword evidence="3" id="KW-1185">Reference proteome</keyword>
<proteinExistence type="predicted"/>
<dbReference type="Proteomes" id="UP000198775">
    <property type="component" value="Unassembled WGS sequence"/>
</dbReference>
<accession>A0A1H8WYJ6</accession>
<dbReference type="EMBL" id="FOCX01000090">
    <property type="protein sequence ID" value="SEP32722.1"/>
    <property type="molecule type" value="Genomic_DNA"/>
</dbReference>
<feature type="compositionally biased region" description="Basic residues" evidence="1">
    <location>
        <begin position="79"/>
        <end position="93"/>
    </location>
</feature>
<evidence type="ECO:0000313" key="3">
    <source>
        <dbReference type="Proteomes" id="UP000198775"/>
    </source>
</evidence>